<sequence>MEIPEKGQMSSEYLALADERVNYSLAGYGQPEDYGYNFKEWVSPYTKGAHQLGGIAIVLQDWSSHDGLEHKVDQSVQEYGRTISLKTNLRLEELLKRVFSVGIKDVYATNVFPFIKPDGISTHIPLRLIKQVASKFVAKELQLAKPKIILALGNAAHYGLIKSGIECIHVPHPAARIGSIDQHEKRWIKSLKQKGII</sequence>
<evidence type="ECO:0000313" key="1">
    <source>
        <dbReference type="EMBL" id="AOS83541.1"/>
    </source>
</evidence>
<gene>
    <name evidence="1" type="ORF">BIU88_04915</name>
</gene>
<name>A0A1D8CZI9_CHLLM</name>
<dbReference type="SUPFAM" id="SSF52141">
    <property type="entry name" value="Uracil-DNA glycosylase-like"/>
    <property type="match status" value="1"/>
</dbReference>
<evidence type="ECO:0008006" key="3">
    <source>
        <dbReference type="Google" id="ProtNLM"/>
    </source>
</evidence>
<evidence type="ECO:0000313" key="2">
    <source>
        <dbReference type="Proteomes" id="UP000095185"/>
    </source>
</evidence>
<organism evidence="1 2">
    <name type="scientific">Chlorobaculum limnaeum</name>
    <dbReference type="NCBI Taxonomy" id="274537"/>
    <lineage>
        <taxon>Bacteria</taxon>
        <taxon>Pseudomonadati</taxon>
        <taxon>Chlorobiota</taxon>
        <taxon>Chlorobiia</taxon>
        <taxon>Chlorobiales</taxon>
        <taxon>Chlorobiaceae</taxon>
        <taxon>Chlorobaculum</taxon>
    </lineage>
</organism>
<reference evidence="1" key="1">
    <citation type="submission" date="2016-09" db="EMBL/GenBank/DDBJ databases">
        <title>Genome sequence of Chlorobaculum limnaeum.</title>
        <authorList>
            <person name="Liu Z."/>
            <person name="Tank M."/>
            <person name="Bryant D.A."/>
        </authorList>
    </citation>
    <scope>NUCLEOTIDE SEQUENCE [LARGE SCALE GENOMIC DNA]</scope>
    <source>
        <strain evidence="1">DSM 1677</strain>
    </source>
</reference>
<proteinExistence type="predicted"/>
<dbReference type="KEGG" id="clz:BIU88_04915"/>
<dbReference type="OrthoDB" id="5917343at2"/>
<protein>
    <recommendedName>
        <fullName evidence="3">Uracil-DNA glycosylase-like domain-containing protein</fullName>
    </recommendedName>
</protein>
<keyword evidence="2" id="KW-1185">Reference proteome</keyword>
<dbReference type="Gene3D" id="3.40.470.10">
    <property type="entry name" value="Uracil-DNA glycosylase-like domain"/>
    <property type="match status" value="1"/>
</dbReference>
<dbReference type="Proteomes" id="UP000095185">
    <property type="component" value="Chromosome"/>
</dbReference>
<dbReference type="AlphaFoldDB" id="A0A1D8CZI9"/>
<dbReference type="STRING" id="274537.BIU88_04915"/>
<dbReference type="EMBL" id="CP017305">
    <property type="protein sequence ID" value="AOS83541.1"/>
    <property type="molecule type" value="Genomic_DNA"/>
</dbReference>
<dbReference type="InterPro" id="IPR036895">
    <property type="entry name" value="Uracil-DNA_glycosylase-like_sf"/>
</dbReference>
<dbReference type="RefSeq" id="WP_069809258.1">
    <property type="nucleotide sequence ID" value="NZ_CP017305.1"/>
</dbReference>
<accession>A0A1D8CZI9</accession>